<feature type="region of interest" description="Disordered" evidence="1">
    <location>
        <begin position="1"/>
        <end position="22"/>
    </location>
</feature>
<gene>
    <name evidence="3" type="ORF">FBZ90_11041</name>
</gene>
<dbReference type="PANTHER" id="PTHR43812">
    <property type="entry name" value="BLR2425 PROTEIN"/>
    <property type="match status" value="1"/>
</dbReference>
<feature type="domain" description="Flavin reductase like" evidence="2">
    <location>
        <begin position="27"/>
        <end position="178"/>
    </location>
</feature>
<comment type="caution">
    <text evidence="3">The sequence shown here is derived from an EMBL/GenBank/DDBJ whole genome shotgun (WGS) entry which is preliminary data.</text>
</comment>
<dbReference type="Gene3D" id="2.30.110.10">
    <property type="entry name" value="Electron Transport, Fmn-binding Protein, Chain A"/>
    <property type="match status" value="1"/>
</dbReference>
<evidence type="ECO:0000259" key="2">
    <source>
        <dbReference type="SMART" id="SM00903"/>
    </source>
</evidence>
<dbReference type="SMART" id="SM00903">
    <property type="entry name" value="Flavin_Reduct"/>
    <property type="match status" value="1"/>
</dbReference>
<dbReference type="Pfam" id="PF01613">
    <property type="entry name" value="Flavin_Reduct"/>
    <property type="match status" value="1"/>
</dbReference>
<name>A0A560GZU7_9PROT</name>
<proteinExistence type="predicted"/>
<dbReference type="EMBL" id="VITR01000010">
    <property type="protein sequence ID" value="TWB39577.1"/>
    <property type="molecule type" value="Genomic_DNA"/>
</dbReference>
<protein>
    <submittedName>
        <fullName evidence="3">Flavin reductase (DIM6/NTAB) family NADH-FMN oxidoreductase RutF</fullName>
    </submittedName>
</protein>
<evidence type="ECO:0000313" key="4">
    <source>
        <dbReference type="Proteomes" id="UP000315751"/>
    </source>
</evidence>
<dbReference type="InterPro" id="IPR002563">
    <property type="entry name" value="Flavin_Rdtase-like_dom"/>
</dbReference>
<dbReference type="AlphaFoldDB" id="A0A560GZU7"/>
<evidence type="ECO:0000256" key="1">
    <source>
        <dbReference type="SAM" id="MobiDB-lite"/>
    </source>
</evidence>
<evidence type="ECO:0000313" key="3">
    <source>
        <dbReference type="EMBL" id="TWB39577.1"/>
    </source>
</evidence>
<sequence length="213" mass="23013">MRQYDDLHSYEPSKGHGLPHDPLNAIVGPRPIGWISSKGRDGSVNLAPYSFFNLFNYRPPIIGFCSTSAKDSLRNAQETGVFVWNLATHDLATQMNATSAPLPYGVNEFQAAGLTQVPGTLIDVPRVGESPVHFECRVTDIHRLRRHDGTAVDSWLVMGEAVVIHIARSLLVDGVFDTFGAGIILRGGGPSAYAAITPDSRFDMDRPGAGGGR</sequence>
<dbReference type="GO" id="GO:0016646">
    <property type="term" value="F:oxidoreductase activity, acting on the CH-NH group of donors, NAD or NADP as acceptor"/>
    <property type="evidence" value="ECO:0007669"/>
    <property type="project" value="UniProtKB-ARBA"/>
</dbReference>
<accession>A0A560GZU7</accession>
<reference evidence="3 4" key="1">
    <citation type="submission" date="2019-06" db="EMBL/GenBank/DDBJ databases">
        <title>Genomic Encyclopedia of Type Strains, Phase IV (KMG-V): Genome sequencing to study the core and pangenomes of soil and plant-associated prokaryotes.</title>
        <authorList>
            <person name="Whitman W."/>
        </authorList>
    </citation>
    <scope>NUCLEOTIDE SEQUENCE [LARGE SCALE GENOMIC DNA]</scope>
    <source>
        <strain evidence="3 4">BR 11622</strain>
    </source>
</reference>
<organism evidence="3 4">
    <name type="scientific">Nitrospirillum amazonense</name>
    <dbReference type="NCBI Taxonomy" id="28077"/>
    <lineage>
        <taxon>Bacteria</taxon>
        <taxon>Pseudomonadati</taxon>
        <taxon>Pseudomonadota</taxon>
        <taxon>Alphaproteobacteria</taxon>
        <taxon>Rhodospirillales</taxon>
        <taxon>Azospirillaceae</taxon>
        <taxon>Nitrospirillum</taxon>
    </lineage>
</organism>
<dbReference type="InterPro" id="IPR012349">
    <property type="entry name" value="Split_barrel_FMN-bd"/>
</dbReference>
<keyword evidence="4" id="KW-1185">Reference proteome</keyword>
<dbReference type="Proteomes" id="UP000315751">
    <property type="component" value="Unassembled WGS sequence"/>
</dbReference>
<dbReference type="RefSeq" id="WP_145733955.1">
    <property type="nucleotide sequence ID" value="NZ_VITR01000010.1"/>
</dbReference>
<dbReference type="GO" id="GO:0010181">
    <property type="term" value="F:FMN binding"/>
    <property type="evidence" value="ECO:0007669"/>
    <property type="project" value="InterPro"/>
</dbReference>
<dbReference type="SUPFAM" id="SSF50475">
    <property type="entry name" value="FMN-binding split barrel"/>
    <property type="match status" value="1"/>
</dbReference>
<dbReference type="PANTHER" id="PTHR43812:SF2">
    <property type="entry name" value="FLAVIN REDUCTASE LIKE DOMAIN-CONTAINING PROTEIN"/>
    <property type="match status" value="1"/>
</dbReference>
<feature type="compositionally biased region" description="Basic and acidic residues" evidence="1">
    <location>
        <begin position="1"/>
        <end position="14"/>
    </location>
</feature>
<dbReference type="OrthoDB" id="9783347at2"/>